<evidence type="ECO:0000313" key="2">
    <source>
        <dbReference type="Proteomes" id="UP001177527"/>
    </source>
</evidence>
<sequence length="135" mass="15671">MTNNNQTERVPDEELDQMIWKLERDGMTPKMLSLMRELREVRRAKGEPVAWTWKHLEQWHVTNNEERARDLAWDGVKVIPLYTATTAPVVDADAHADAGMITEGHQQHEREEHPMCRNCNDGIRNGCSSCVYKDK</sequence>
<accession>A0AA95G140</accession>
<name>A0AA95G140_KLUIN</name>
<organism evidence="1 2">
    <name type="scientific">Kluyvera intermedia</name>
    <name type="common">Enterobacter intermedius</name>
    <dbReference type="NCBI Taxonomy" id="61648"/>
    <lineage>
        <taxon>Bacteria</taxon>
        <taxon>Pseudomonadati</taxon>
        <taxon>Pseudomonadota</taxon>
        <taxon>Gammaproteobacteria</taxon>
        <taxon>Enterobacterales</taxon>
        <taxon>Enterobacteriaceae</taxon>
        <taxon>Kluyvera</taxon>
    </lineage>
</organism>
<gene>
    <name evidence="1" type="ORF">QBD33_08965</name>
</gene>
<evidence type="ECO:0000313" key="1">
    <source>
        <dbReference type="EMBL" id="WGL57864.1"/>
    </source>
</evidence>
<protein>
    <submittedName>
        <fullName evidence="1">Uncharacterized protein</fullName>
    </submittedName>
</protein>
<proteinExistence type="predicted"/>
<dbReference type="AlphaFoldDB" id="A0AA95G140"/>
<dbReference type="RefSeq" id="WP_280558439.1">
    <property type="nucleotide sequence ID" value="NZ_CP123488.1"/>
</dbReference>
<reference evidence="1" key="1">
    <citation type="submission" date="2023-04" db="EMBL/GenBank/DDBJ databases">
        <title>APH(3)-Id, a novel chromosomal aminoglycoside phosphotransferase, identified from an environmental isolate of Kluyvera intermedia DW18.</title>
        <authorList>
            <person name="Sha Y."/>
        </authorList>
    </citation>
    <scope>NUCLEOTIDE SEQUENCE</scope>
    <source>
        <strain evidence="1">DW18</strain>
    </source>
</reference>
<dbReference type="Proteomes" id="UP001177527">
    <property type="component" value="Chromosome"/>
</dbReference>
<dbReference type="EMBL" id="CP123488">
    <property type="protein sequence ID" value="WGL57864.1"/>
    <property type="molecule type" value="Genomic_DNA"/>
</dbReference>